<keyword evidence="1" id="KW-1133">Transmembrane helix</keyword>
<proteinExistence type="predicted"/>
<keyword evidence="3" id="KW-1185">Reference proteome</keyword>
<accession>A0AAD6ZU85</accession>
<sequence length="56" mass="6388">MLHRKNAKVDYVLSRARRIVLTLGGFRTSLTYVTFQIVVIAHLERFGEDALSLVDP</sequence>
<reference evidence="2" key="1">
    <citation type="submission" date="2023-03" db="EMBL/GenBank/DDBJ databases">
        <title>Massive genome expansion in bonnet fungi (Mycena s.s.) driven by repeated elements and novel gene families across ecological guilds.</title>
        <authorList>
            <consortium name="Lawrence Berkeley National Laboratory"/>
            <person name="Harder C.B."/>
            <person name="Miyauchi S."/>
            <person name="Viragh M."/>
            <person name="Kuo A."/>
            <person name="Thoen E."/>
            <person name="Andreopoulos B."/>
            <person name="Lu D."/>
            <person name="Skrede I."/>
            <person name="Drula E."/>
            <person name="Henrissat B."/>
            <person name="Morin E."/>
            <person name="Kohler A."/>
            <person name="Barry K."/>
            <person name="LaButti K."/>
            <person name="Morin E."/>
            <person name="Salamov A."/>
            <person name="Lipzen A."/>
            <person name="Mereny Z."/>
            <person name="Hegedus B."/>
            <person name="Baldrian P."/>
            <person name="Stursova M."/>
            <person name="Weitz H."/>
            <person name="Taylor A."/>
            <person name="Grigoriev I.V."/>
            <person name="Nagy L.G."/>
            <person name="Martin F."/>
            <person name="Kauserud H."/>
        </authorList>
    </citation>
    <scope>NUCLEOTIDE SEQUENCE</scope>
    <source>
        <strain evidence="2">CBHHK002</strain>
    </source>
</reference>
<dbReference type="Proteomes" id="UP001218218">
    <property type="component" value="Unassembled WGS sequence"/>
</dbReference>
<dbReference type="EMBL" id="JARIHO010000028">
    <property type="protein sequence ID" value="KAJ7339256.1"/>
    <property type="molecule type" value="Genomic_DNA"/>
</dbReference>
<keyword evidence="1" id="KW-0812">Transmembrane</keyword>
<evidence type="ECO:0000313" key="2">
    <source>
        <dbReference type="EMBL" id="KAJ7339256.1"/>
    </source>
</evidence>
<organism evidence="2 3">
    <name type="scientific">Mycena albidolilacea</name>
    <dbReference type="NCBI Taxonomy" id="1033008"/>
    <lineage>
        <taxon>Eukaryota</taxon>
        <taxon>Fungi</taxon>
        <taxon>Dikarya</taxon>
        <taxon>Basidiomycota</taxon>
        <taxon>Agaricomycotina</taxon>
        <taxon>Agaricomycetes</taxon>
        <taxon>Agaricomycetidae</taxon>
        <taxon>Agaricales</taxon>
        <taxon>Marasmiineae</taxon>
        <taxon>Mycenaceae</taxon>
        <taxon>Mycena</taxon>
    </lineage>
</organism>
<protein>
    <submittedName>
        <fullName evidence="2">Uncharacterized protein</fullName>
    </submittedName>
</protein>
<evidence type="ECO:0000256" key="1">
    <source>
        <dbReference type="SAM" id="Phobius"/>
    </source>
</evidence>
<evidence type="ECO:0000313" key="3">
    <source>
        <dbReference type="Proteomes" id="UP001218218"/>
    </source>
</evidence>
<name>A0AAD6ZU85_9AGAR</name>
<feature type="transmembrane region" description="Helical" evidence="1">
    <location>
        <begin position="20"/>
        <end position="43"/>
    </location>
</feature>
<keyword evidence="1" id="KW-0472">Membrane</keyword>
<gene>
    <name evidence="2" type="ORF">DFH08DRAFT_964284</name>
</gene>
<comment type="caution">
    <text evidence="2">The sequence shown here is derived from an EMBL/GenBank/DDBJ whole genome shotgun (WGS) entry which is preliminary data.</text>
</comment>
<dbReference type="AlphaFoldDB" id="A0AAD6ZU85"/>